<evidence type="ECO:0000256" key="3">
    <source>
        <dbReference type="ARBA" id="ARBA00022475"/>
    </source>
</evidence>
<organism evidence="24 25">
    <name type="scientific">Paralvinella palmiformis</name>
    <dbReference type="NCBI Taxonomy" id="53620"/>
    <lineage>
        <taxon>Eukaryota</taxon>
        <taxon>Metazoa</taxon>
        <taxon>Spiralia</taxon>
        <taxon>Lophotrochozoa</taxon>
        <taxon>Annelida</taxon>
        <taxon>Polychaeta</taxon>
        <taxon>Sedentaria</taxon>
        <taxon>Canalipalpata</taxon>
        <taxon>Terebellida</taxon>
        <taxon>Terebelliformia</taxon>
        <taxon>Alvinellidae</taxon>
        <taxon>Paralvinella</taxon>
    </lineage>
</organism>
<keyword evidence="4 20" id="KW-0812">Transmembrane</keyword>
<dbReference type="InterPro" id="IPR002289">
    <property type="entry name" value="GABAAb_rcpt"/>
</dbReference>
<feature type="domain" description="Neurotransmitter-gated ion-channel transmembrane" evidence="23">
    <location>
        <begin position="241"/>
        <end position="454"/>
    </location>
</feature>
<evidence type="ECO:0000259" key="23">
    <source>
        <dbReference type="Pfam" id="PF02932"/>
    </source>
</evidence>
<dbReference type="AlphaFoldDB" id="A0AAD9KFX3"/>
<evidence type="ECO:0000256" key="4">
    <source>
        <dbReference type="ARBA" id="ARBA00022692"/>
    </source>
</evidence>
<dbReference type="PRINTS" id="PR00252">
    <property type="entry name" value="NRIONCHANNEL"/>
</dbReference>
<evidence type="ECO:0000256" key="20">
    <source>
        <dbReference type="RuleBase" id="RU000687"/>
    </source>
</evidence>
<dbReference type="CDD" id="cd18990">
    <property type="entry name" value="LGIC_ECD_GABAAR"/>
    <property type="match status" value="1"/>
</dbReference>
<dbReference type="InterPro" id="IPR036719">
    <property type="entry name" value="Neuro-gated_channel_TM_sf"/>
</dbReference>
<evidence type="ECO:0000256" key="15">
    <source>
        <dbReference type="ARBA" id="ARBA00023257"/>
    </source>
</evidence>
<dbReference type="PRINTS" id="PR01160">
    <property type="entry name" value="GABAARBETA"/>
</dbReference>
<evidence type="ECO:0000256" key="19">
    <source>
        <dbReference type="ARBA" id="ARBA00071250"/>
    </source>
</evidence>
<feature type="transmembrane region" description="Helical" evidence="20">
    <location>
        <begin position="300"/>
        <end position="321"/>
    </location>
</feature>
<dbReference type="InterPro" id="IPR006028">
    <property type="entry name" value="GABAA/Glycine_rcpt"/>
</dbReference>
<protein>
    <recommendedName>
        <fullName evidence="19">Gamma-aminobutyric acid receptor subunit beta</fullName>
    </recommendedName>
</protein>
<evidence type="ECO:0000256" key="16">
    <source>
        <dbReference type="ARBA" id="ARBA00023286"/>
    </source>
</evidence>
<comment type="similarity">
    <text evidence="1">Belongs to the ligand-gated ion channel (TC 1.A.9) family. Gamma-aminobutyric acid receptor (TC 1.A.9.5) subfamily.</text>
</comment>
<dbReference type="PRINTS" id="PR00253">
    <property type="entry name" value="GABAARECEPTR"/>
</dbReference>
<feature type="transmembrane region" description="Helical" evidence="20">
    <location>
        <begin position="267"/>
        <end position="288"/>
    </location>
</feature>
<evidence type="ECO:0000256" key="10">
    <source>
        <dbReference type="ARBA" id="ARBA00023157"/>
    </source>
</evidence>
<dbReference type="Gene3D" id="1.20.58.390">
    <property type="entry name" value="Neurotransmitter-gated ion-channel transmembrane domain"/>
    <property type="match status" value="1"/>
</dbReference>
<dbReference type="InterPro" id="IPR036734">
    <property type="entry name" value="Neur_chan_lig-bd_sf"/>
</dbReference>
<keyword evidence="25" id="KW-1185">Reference proteome</keyword>
<dbReference type="NCBIfam" id="TIGR00860">
    <property type="entry name" value="LIC"/>
    <property type="match status" value="1"/>
</dbReference>
<evidence type="ECO:0000256" key="8">
    <source>
        <dbReference type="ARBA" id="ARBA00023065"/>
    </source>
</evidence>
<evidence type="ECO:0000256" key="7">
    <source>
        <dbReference type="ARBA" id="ARBA00023018"/>
    </source>
</evidence>
<dbReference type="GO" id="GO:0045211">
    <property type="term" value="C:postsynaptic membrane"/>
    <property type="evidence" value="ECO:0007669"/>
    <property type="project" value="UniProtKB-SubCell"/>
</dbReference>
<dbReference type="Gene3D" id="2.70.170.10">
    <property type="entry name" value="Neurotransmitter-gated ion-channel ligand-binding domain"/>
    <property type="match status" value="1"/>
</dbReference>
<dbReference type="FunFam" id="1.20.58.390:FF:000067">
    <property type="entry name" value="Glycine receptor subunit alpha-2"/>
    <property type="match status" value="1"/>
</dbReference>
<keyword evidence="6 20" id="KW-1133">Transmembrane helix</keyword>
<feature type="region of interest" description="Disordered" evidence="21">
    <location>
        <begin position="402"/>
        <end position="424"/>
    </location>
</feature>
<keyword evidence="10" id="KW-1015">Disulfide bond</keyword>
<keyword evidence="11" id="KW-0675">Receptor</keyword>
<evidence type="ECO:0000256" key="5">
    <source>
        <dbReference type="ARBA" id="ARBA00022729"/>
    </source>
</evidence>
<keyword evidence="2 20" id="KW-0813">Transport</keyword>
<dbReference type="GO" id="GO:0005230">
    <property type="term" value="F:extracellular ligand-gated monoatomic ion channel activity"/>
    <property type="evidence" value="ECO:0007669"/>
    <property type="project" value="InterPro"/>
</dbReference>
<dbReference type="InterPro" id="IPR018000">
    <property type="entry name" value="Neurotransmitter_ion_chnl_CS"/>
</dbReference>
<evidence type="ECO:0000313" key="24">
    <source>
        <dbReference type="EMBL" id="KAK2170562.1"/>
    </source>
</evidence>
<evidence type="ECO:0000256" key="12">
    <source>
        <dbReference type="ARBA" id="ARBA00023173"/>
    </source>
</evidence>
<dbReference type="Pfam" id="PF02931">
    <property type="entry name" value="Neur_chan_LBD"/>
    <property type="match status" value="1"/>
</dbReference>
<evidence type="ECO:0000256" key="18">
    <source>
        <dbReference type="ARBA" id="ARBA00034104"/>
    </source>
</evidence>
<keyword evidence="13" id="KW-0325">Glycoprotein</keyword>
<keyword evidence="17 20" id="KW-0407">Ion channel</keyword>
<keyword evidence="3" id="KW-1003">Cell membrane</keyword>
<feature type="transmembrane region" description="Helical" evidence="20">
    <location>
        <begin position="234"/>
        <end position="258"/>
    </location>
</feature>
<comment type="caution">
    <text evidence="24">The sequence shown here is derived from an EMBL/GenBank/DDBJ whole genome shotgun (WGS) entry which is preliminary data.</text>
</comment>
<dbReference type="SUPFAM" id="SSF90112">
    <property type="entry name" value="Neurotransmitter-gated ion-channel transmembrane pore"/>
    <property type="match status" value="1"/>
</dbReference>
<dbReference type="InterPro" id="IPR006202">
    <property type="entry name" value="Neur_chan_lig-bd"/>
</dbReference>
<dbReference type="PROSITE" id="PS00236">
    <property type="entry name" value="NEUROTR_ION_CHANNEL"/>
    <property type="match status" value="1"/>
</dbReference>
<dbReference type="FunFam" id="2.70.170.10:FF:000021">
    <property type="entry name" value="Gamma-aminobutyric acid receptor isoform 3b"/>
    <property type="match status" value="1"/>
</dbReference>
<evidence type="ECO:0000256" key="21">
    <source>
        <dbReference type="SAM" id="MobiDB-lite"/>
    </source>
</evidence>
<keyword evidence="7" id="KW-0770">Synapse</keyword>
<dbReference type="EMBL" id="JAODUP010000002">
    <property type="protein sequence ID" value="KAK2170562.1"/>
    <property type="molecule type" value="Genomic_DNA"/>
</dbReference>
<proteinExistence type="inferred from homology"/>
<keyword evidence="5" id="KW-0732">Signal</keyword>
<gene>
    <name evidence="24" type="ORF">LSH36_2g12015</name>
</gene>
<dbReference type="InterPro" id="IPR038050">
    <property type="entry name" value="Neuro_actylchol_rec"/>
</dbReference>
<comment type="subcellular location">
    <subcellularLocation>
        <location evidence="18">Postsynaptic cell membrane</location>
        <topology evidence="18">Multi-pass membrane protein</topology>
    </subcellularLocation>
</comment>
<reference evidence="24" key="1">
    <citation type="journal article" date="2023" name="Mol. Biol. Evol.">
        <title>Third-Generation Sequencing Reveals the Adaptive Role of the Epigenome in Three Deep-Sea Polychaetes.</title>
        <authorList>
            <person name="Perez M."/>
            <person name="Aroh O."/>
            <person name="Sun Y."/>
            <person name="Lan Y."/>
            <person name="Juniper S.K."/>
            <person name="Young C.R."/>
            <person name="Angers B."/>
            <person name="Qian P.Y."/>
        </authorList>
    </citation>
    <scope>NUCLEOTIDE SEQUENCE</scope>
    <source>
        <strain evidence="24">P08H-3</strain>
    </source>
</reference>
<evidence type="ECO:0000256" key="6">
    <source>
        <dbReference type="ARBA" id="ARBA00022989"/>
    </source>
</evidence>
<dbReference type="PANTHER" id="PTHR18945">
    <property type="entry name" value="NEUROTRANSMITTER GATED ION CHANNEL"/>
    <property type="match status" value="1"/>
</dbReference>
<evidence type="ECO:0000256" key="14">
    <source>
        <dbReference type="ARBA" id="ARBA00023214"/>
    </source>
</evidence>
<feature type="transmembrane region" description="Helical" evidence="20">
    <location>
        <begin position="440"/>
        <end position="460"/>
    </location>
</feature>
<dbReference type="Pfam" id="PF02932">
    <property type="entry name" value="Neur_chan_memb"/>
    <property type="match status" value="1"/>
</dbReference>
<keyword evidence="16" id="KW-1071">Ligand-gated ion channel</keyword>
<evidence type="ECO:0000256" key="11">
    <source>
        <dbReference type="ARBA" id="ARBA00023170"/>
    </source>
</evidence>
<evidence type="ECO:0000256" key="2">
    <source>
        <dbReference type="ARBA" id="ARBA00022448"/>
    </source>
</evidence>
<evidence type="ECO:0000256" key="9">
    <source>
        <dbReference type="ARBA" id="ARBA00023136"/>
    </source>
</evidence>
<sequence>MSSRPKYVYAIEQPKEEYKGESANISRLLDSLQKGYDKRLRPNFDGPPVEVAITMHIASVSSISEVDMDFTLDMYFRQMWTDSRLKFSEIEAKELAVSNEMLGSIWWPDTFFANSKHTKFHDVTTKNAFLRIKSTGEIYLSLRLTVTAMCNMDLTYFPMDTQECTLEIESYGYSTKDISYTWKADPKKRPVTLEKGVQLPQFKVAGTKTEYKLQQLASGDYSRLSCRFVFVRSLGYYVIQIYVPSCLIVVLSWVSFWLSRDAVPARVALGITTVLTMTTLISSTNASLPKISYLKSIDVYLVTCFVMVFASLLEYAAVSYLSNRQKRKMAADSKRRASDGLLDKVAPQNQSPIMYRKSSLDRVDRCEMIDPVLTTEIRVTSMRKLHTECDLRSNLPPGSVNAAYPPTCRNSRTPENVKEKSDNDNNCLQHPSMIDMYSRVLFPVVFLAFNTMYWITYIKISVKENLEEFIPPDAD</sequence>
<evidence type="ECO:0000256" key="13">
    <source>
        <dbReference type="ARBA" id="ARBA00023180"/>
    </source>
</evidence>
<evidence type="ECO:0000256" key="1">
    <source>
        <dbReference type="ARBA" id="ARBA00010180"/>
    </source>
</evidence>
<dbReference type="GO" id="GO:0004890">
    <property type="term" value="F:GABA-A receptor activity"/>
    <property type="evidence" value="ECO:0007669"/>
    <property type="project" value="InterPro"/>
</dbReference>
<evidence type="ECO:0000259" key="22">
    <source>
        <dbReference type="Pfam" id="PF02931"/>
    </source>
</evidence>
<dbReference type="GO" id="GO:0034707">
    <property type="term" value="C:chloride channel complex"/>
    <property type="evidence" value="ECO:0007669"/>
    <property type="project" value="UniProtKB-KW"/>
</dbReference>
<dbReference type="InterPro" id="IPR006029">
    <property type="entry name" value="Neurotrans-gated_channel_TM"/>
</dbReference>
<dbReference type="Proteomes" id="UP001208570">
    <property type="component" value="Unassembled WGS sequence"/>
</dbReference>
<dbReference type="InterPro" id="IPR006201">
    <property type="entry name" value="Neur_channel"/>
</dbReference>
<feature type="domain" description="Neurotransmitter-gated ion-channel ligand-binding" evidence="22">
    <location>
        <begin position="26"/>
        <end position="227"/>
    </location>
</feature>
<name>A0AAD9KFX3_9ANNE</name>
<dbReference type="GO" id="GO:0005254">
    <property type="term" value="F:chloride channel activity"/>
    <property type="evidence" value="ECO:0007669"/>
    <property type="project" value="UniProtKB-KW"/>
</dbReference>
<keyword evidence="14" id="KW-0868">Chloride</keyword>
<keyword evidence="9 20" id="KW-0472">Membrane</keyword>
<keyword evidence="15" id="KW-0628">Postsynaptic cell membrane</keyword>
<evidence type="ECO:0000256" key="17">
    <source>
        <dbReference type="ARBA" id="ARBA00023303"/>
    </source>
</evidence>
<evidence type="ECO:0000313" key="25">
    <source>
        <dbReference type="Proteomes" id="UP001208570"/>
    </source>
</evidence>
<dbReference type="CDD" id="cd19049">
    <property type="entry name" value="LGIC_TM_anion"/>
    <property type="match status" value="1"/>
</dbReference>
<keyword evidence="12" id="KW-0869">Chloride channel</keyword>
<dbReference type="SUPFAM" id="SSF63712">
    <property type="entry name" value="Nicotinic receptor ligand binding domain-like"/>
    <property type="match status" value="1"/>
</dbReference>
<accession>A0AAD9KFX3</accession>
<keyword evidence="8 20" id="KW-0406">Ion transport</keyword>